<evidence type="ECO:0000256" key="1">
    <source>
        <dbReference type="ARBA" id="ARBA00004328"/>
    </source>
</evidence>
<reference evidence="4 5" key="1">
    <citation type="submission" date="2018-12" db="EMBL/GenBank/DDBJ databases">
        <title>bacterium Hansschlegelia zhihuaiae S113.</title>
        <authorList>
            <person name="He J."/>
        </authorList>
    </citation>
    <scope>NUCLEOTIDE SEQUENCE [LARGE SCALE GENOMIC DNA]</scope>
    <source>
        <strain evidence="4 5">S 113</strain>
    </source>
</reference>
<evidence type="ECO:0000313" key="4">
    <source>
        <dbReference type="EMBL" id="RXF70267.1"/>
    </source>
</evidence>
<organism evidence="4 5">
    <name type="scientific">Hansschlegelia zhihuaiae</name>
    <dbReference type="NCBI Taxonomy" id="405005"/>
    <lineage>
        <taxon>Bacteria</taxon>
        <taxon>Pseudomonadati</taxon>
        <taxon>Pseudomonadota</taxon>
        <taxon>Alphaproteobacteria</taxon>
        <taxon>Hyphomicrobiales</taxon>
        <taxon>Methylopilaceae</taxon>
        <taxon>Hansschlegelia</taxon>
    </lineage>
</organism>
<keyword evidence="5" id="KW-1185">Reference proteome</keyword>
<dbReference type="InterPro" id="IPR054612">
    <property type="entry name" value="Phage_capsid-like_C"/>
</dbReference>
<dbReference type="EMBL" id="RYFI01000018">
    <property type="protein sequence ID" value="RXF70267.1"/>
    <property type="molecule type" value="Genomic_DNA"/>
</dbReference>
<dbReference type="SUPFAM" id="SSF56563">
    <property type="entry name" value="Major capsid protein gp5"/>
    <property type="match status" value="1"/>
</dbReference>
<comment type="subcellular location">
    <subcellularLocation>
        <location evidence="1">Virion</location>
    </subcellularLocation>
</comment>
<dbReference type="Gene3D" id="3.30.2400.10">
    <property type="entry name" value="Major capsid protein gp5"/>
    <property type="match status" value="1"/>
</dbReference>
<evidence type="ECO:0000256" key="2">
    <source>
        <dbReference type="SAM" id="MobiDB-lite"/>
    </source>
</evidence>
<name>A0A4Q0MAI8_9HYPH</name>
<dbReference type="NCBIfam" id="TIGR01554">
    <property type="entry name" value="major_cap_HK97"/>
    <property type="match status" value="1"/>
</dbReference>
<evidence type="ECO:0000313" key="5">
    <source>
        <dbReference type="Proteomes" id="UP000289708"/>
    </source>
</evidence>
<dbReference type="Proteomes" id="UP000289708">
    <property type="component" value="Unassembled WGS sequence"/>
</dbReference>
<comment type="caution">
    <text evidence="4">The sequence shown here is derived from an EMBL/GenBank/DDBJ whole genome shotgun (WGS) entry which is preliminary data.</text>
</comment>
<evidence type="ECO:0000259" key="3">
    <source>
        <dbReference type="Pfam" id="PF05065"/>
    </source>
</evidence>
<accession>A0A4Q0MAI8</accession>
<dbReference type="AlphaFoldDB" id="A0A4Q0MAI8"/>
<feature type="domain" description="Phage capsid-like C-terminal" evidence="3">
    <location>
        <begin position="171"/>
        <end position="457"/>
    </location>
</feature>
<dbReference type="OrthoDB" id="9786516at2"/>
<gene>
    <name evidence="4" type="ORF">EK403_17060</name>
</gene>
<proteinExistence type="predicted"/>
<dbReference type="Gene3D" id="3.30.2320.10">
    <property type="entry name" value="hypothetical protein PF0899 domain"/>
    <property type="match status" value="1"/>
</dbReference>
<dbReference type="Pfam" id="PF05065">
    <property type="entry name" value="Phage_capsid"/>
    <property type="match status" value="1"/>
</dbReference>
<protein>
    <submittedName>
        <fullName evidence="4">Phage major capsid protein</fullName>
    </submittedName>
</protein>
<feature type="region of interest" description="Disordered" evidence="2">
    <location>
        <begin position="1"/>
        <end position="39"/>
    </location>
</feature>
<sequence>MAGGRCAPIPSVRPGGSRESTRRSRPRGHGRHEGAFPMTSTSLPRVTFAATPLAGSGSFEELAAAFEENTQATTEALGRANDTIDDLRRQLDERDRRVIPGVGRRQGPMRIVDGRPVALSQMATDEDRAGRLDRDRGVMLAFMRTGDHRALTAVADSEFAAPLQVSSEVDGGYLVPEEVAREIMTFLRNGSAMRRISRLATSRAAEFKIPVNKGGLSAGWVTEHDDRPETDAPKWGMLSVPTNEVYAQPAVTQQLLDDSAFDVLNVLQEDVRITFNEKENAAFITGDGVSKPLGFLSVPLVAESDDVRAWGKIEFVSLQLDTETGKPTSCDQLIDLVYTLKAGYRANATWLMNSKTAGIISKIKDADGNYVWRQSVERSQPSTLLGYPVEIDENMPDVANGTFPIAFGDFNRGYLIVDRIDMRVLRDPYTRKGYVLFYCTKRVGGSPYDTNAIKVLKALPAA</sequence>
<dbReference type="InterPro" id="IPR024455">
    <property type="entry name" value="Phage_capsid"/>
</dbReference>